<comment type="similarity">
    <text evidence="1">Belongs to the arrestin family.</text>
</comment>
<dbReference type="Proteomes" id="UP001266305">
    <property type="component" value="Unassembled WGS sequence"/>
</dbReference>
<sequence length="141" mass="15594">MLTCAFRYSRDNLDVIGLTFRKDLYVRTLQVVPAESTSPQGPLTVLQERLLHKLGDTVTRVPPPALGSLPRGTHLCQCFYQQLHQQGHQKNQGFRETVAANSNFSQSFAVTPILAASCQKRGQALDGKPKHEDTNLASSTM</sequence>
<dbReference type="EMBL" id="JASSZA010000023">
    <property type="protein sequence ID" value="KAK2083353.1"/>
    <property type="molecule type" value="Genomic_DNA"/>
</dbReference>
<protein>
    <recommendedName>
        <fullName evidence="2">Retinal cone arrestin-3</fullName>
    </recommendedName>
</protein>
<gene>
    <name evidence="3" type="ORF">P7K49_038589</name>
</gene>
<dbReference type="InterPro" id="IPR014753">
    <property type="entry name" value="Arrestin_N"/>
</dbReference>
<dbReference type="InterPro" id="IPR014756">
    <property type="entry name" value="Ig_E-set"/>
</dbReference>
<proteinExistence type="inferred from homology"/>
<evidence type="ECO:0000256" key="2">
    <source>
        <dbReference type="ARBA" id="ARBA00033294"/>
    </source>
</evidence>
<dbReference type="PANTHER" id="PTHR11792">
    <property type="entry name" value="ARRESTIN"/>
    <property type="match status" value="1"/>
</dbReference>
<evidence type="ECO:0000313" key="3">
    <source>
        <dbReference type="EMBL" id="KAK2083353.1"/>
    </source>
</evidence>
<reference evidence="3 4" key="1">
    <citation type="submission" date="2023-05" db="EMBL/GenBank/DDBJ databases">
        <title>B98-5 Cell Line De Novo Hybrid Assembly: An Optical Mapping Approach.</title>
        <authorList>
            <person name="Kananen K."/>
            <person name="Auerbach J.A."/>
            <person name="Kautto E."/>
            <person name="Blachly J.S."/>
        </authorList>
    </citation>
    <scope>NUCLEOTIDE SEQUENCE [LARGE SCALE GENOMIC DNA]</scope>
    <source>
        <strain evidence="3">B95-8</strain>
        <tissue evidence="3">Cell line</tissue>
    </source>
</reference>
<dbReference type="Gene3D" id="2.60.40.840">
    <property type="match status" value="1"/>
</dbReference>
<evidence type="ECO:0000256" key="1">
    <source>
        <dbReference type="ARBA" id="ARBA00005298"/>
    </source>
</evidence>
<accession>A0ABQ9TF37</accession>
<dbReference type="InterPro" id="IPR000698">
    <property type="entry name" value="Arrestin"/>
</dbReference>
<organism evidence="3 4">
    <name type="scientific">Saguinus oedipus</name>
    <name type="common">Cotton-top tamarin</name>
    <name type="synonym">Oedipomidas oedipus</name>
    <dbReference type="NCBI Taxonomy" id="9490"/>
    <lineage>
        <taxon>Eukaryota</taxon>
        <taxon>Metazoa</taxon>
        <taxon>Chordata</taxon>
        <taxon>Craniata</taxon>
        <taxon>Vertebrata</taxon>
        <taxon>Euteleostomi</taxon>
        <taxon>Mammalia</taxon>
        <taxon>Eutheria</taxon>
        <taxon>Euarchontoglires</taxon>
        <taxon>Primates</taxon>
        <taxon>Haplorrhini</taxon>
        <taxon>Platyrrhini</taxon>
        <taxon>Cebidae</taxon>
        <taxon>Callitrichinae</taxon>
        <taxon>Saguinus</taxon>
    </lineage>
</organism>
<keyword evidence="4" id="KW-1185">Reference proteome</keyword>
<comment type="caution">
    <text evidence="3">The sequence shown here is derived from an EMBL/GenBank/DDBJ whole genome shotgun (WGS) entry which is preliminary data.</text>
</comment>
<name>A0ABQ9TF37_SAGOE</name>
<dbReference type="PANTHER" id="PTHR11792:SF19">
    <property type="entry name" value="ARRESTIN-C"/>
    <property type="match status" value="1"/>
</dbReference>
<dbReference type="SUPFAM" id="SSF81296">
    <property type="entry name" value="E set domains"/>
    <property type="match status" value="2"/>
</dbReference>
<evidence type="ECO:0000313" key="4">
    <source>
        <dbReference type="Proteomes" id="UP001266305"/>
    </source>
</evidence>